<dbReference type="EMBL" id="JAHKNI010000002">
    <property type="protein sequence ID" value="MBU3061194.1"/>
    <property type="molecule type" value="Genomic_DNA"/>
</dbReference>
<dbReference type="PROSITE" id="PS51318">
    <property type="entry name" value="TAT"/>
    <property type="match status" value="1"/>
</dbReference>
<name>A0ABS6AT31_9NOCA</name>
<dbReference type="RefSeq" id="WP_215916113.1">
    <property type="nucleotide sequence ID" value="NZ_JAHKNI010000002.1"/>
</dbReference>
<dbReference type="Proteomes" id="UP000733379">
    <property type="component" value="Unassembled WGS sequence"/>
</dbReference>
<feature type="chain" id="PRO_5045993291" description="Elastin" evidence="1">
    <location>
        <begin position="41"/>
        <end position="243"/>
    </location>
</feature>
<evidence type="ECO:0000313" key="2">
    <source>
        <dbReference type="EMBL" id="MBU3061194.1"/>
    </source>
</evidence>
<protein>
    <recommendedName>
        <fullName evidence="4">Elastin</fullName>
    </recommendedName>
</protein>
<keyword evidence="1" id="KW-0732">Signal</keyword>
<evidence type="ECO:0008006" key="4">
    <source>
        <dbReference type="Google" id="ProtNLM"/>
    </source>
</evidence>
<dbReference type="InterPro" id="IPR006311">
    <property type="entry name" value="TAT_signal"/>
</dbReference>
<accession>A0ABS6AT31</accession>
<reference evidence="2 3" key="1">
    <citation type="submission" date="2021-06" db="EMBL/GenBank/DDBJ databases">
        <title>Actinomycetes sequencing.</title>
        <authorList>
            <person name="Shan Q."/>
        </authorList>
    </citation>
    <scope>NUCLEOTIDE SEQUENCE [LARGE SCALE GENOMIC DNA]</scope>
    <source>
        <strain evidence="2 3">NEAU-G5</strain>
    </source>
</reference>
<sequence length="243" mass="22871">MTRRYRESTTSASRRALLSIVGAIPLAVAVTYSSATGAAAAQPSVAAPPPLEQLRSSTVQHIATQRAIGTSAVWGPGRVHYGTAAPAPVLAPGGVPGRGSQAENAAAATRASIRAGLHPTVNGDYSDRVTRMTRDGGTAGLIIGAAAGAIPAAVFGAIPGAIIGATVGAIAGGTVGGVAMGIPTLGVGAPLGMMGGALAGAGAGAAVGAVVGAVVAAVPTAIVAGAAGYALGAATGNGNGQQS</sequence>
<proteinExistence type="predicted"/>
<evidence type="ECO:0000256" key="1">
    <source>
        <dbReference type="SAM" id="SignalP"/>
    </source>
</evidence>
<keyword evidence="3" id="KW-1185">Reference proteome</keyword>
<feature type="signal peptide" evidence="1">
    <location>
        <begin position="1"/>
        <end position="40"/>
    </location>
</feature>
<evidence type="ECO:0000313" key="3">
    <source>
        <dbReference type="Proteomes" id="UP000733379"/>
    </source>
</evidence>
<organism evidence="2 3">
    <name type="scientific">Nocardia albiluteola</name>
    <dbReference type="NCBI Taxonomy" id="2842303"/>
    <lineage>
        <taxon>Bacteria</taxon>
        <taxon>Bacillati</taxon>
        <taxon>Actinomycetota</taxon>
        <taxon>Actinomycetes</taxon>
        <taxon>Mycobacteriales</taxon>
        <taxon>Nocardiaceae</taxon>
        <taxon>Nocardia</taxon>
    </lineage>
</organism>
<comment type="caution">
    <text evidence="2">The sequence shown here is derived from an EMBL/GenBank/DDBJ whole genome shotgun (WGS) entry which is preliminary data.</text>
</comment>
<gene>
    <name evidence="2" type="ORF">KO481_06615</name>
</gene>